<evidence type="ECO:0000256" key="2">
    <source>
        <dbReference type="ARBA" id="ARBA00022621"/>
    </source>
</evidence>
<sequence length="139" mass="15601">MAVADCASILVSDVPRIDAQHRRLFELAATFADGGDQIRMMKSLAILCDHVKTHFREEEEMMAACGFPGLDEHRRQHGECRRMLVELLARAMTMSLDQIADEVQRLIHGWIYNHILTADCAYAVYLKAMPDRASTAPAG</sequence>
<comment type="similarity">
    <text evidence="1">Belongs to the hemerythrin family.</text>
</comment>
<dbReference type="KEGG" id="ares:IWH25_08080"/>
<accession>A0A974SRT0</accession>
<evidence type="ECO:0000313" key="6">
    <source>
        <dbReference type="EMBL" id="QRJ65276.1"/>
    </source>
</evidence>
<reference evidence="6" key="1">
    <citation type="submission" date="2020-11" db="EMBL/GenBank/DDBJ databases">
        <title>Azospira restricta DSM 18626 genome sequence.</title>
        <authorList>
            <person name="Moe W.M."/>
        </authorList>
    </citation>
    <scope>NUCLEOTIDE SEQUENCE</scope>
    <source>
        <strain evidence="6">DSM 18626</strain>
    </source>
</reference>
<keyword evidence="3" id="KW-0479">Metal-binding</keyword>
<dbReference type="InterPro" id="IPR016131">
    <property type="entry name" value="Haemerythrin_Fe_BS"/>
</dbReference>
<dbReference type="PANTHER" id="PTHR37164:SF1">
    <property type="entry name" value="BACTERIOHEMERYTHRIN"/>
    <property type="match status" value="1"/>
</dbReference>
<dbReference type="AlphaFoldDB" id="A0A974SRT0"/>
<dbReference type="InterPro" id="IPR012312">
    <property type="entry name" value="Hemerythrin-like"/>
</dbReference>
<dbReference type="GO" id="GO:0005344">
    <property type="term" value="F:oxygen carrier activity"/>
    <property type="evidence" value="ECO:0007669"/>
    <property type="project" value="UniProtKB-KW"/>
</dbReference>
<evidence type="ECO:0000259" key="5">
    <source>
        <dbReference type="Pfam" id="PF01814"/>
    </source>
</evidence>
<dbReference type="InterPro" id="IPR012827">
    <property type="entry name" value="Hemerythrin_metal-bd"/>
</dbReference>
<evidence type="ECO:0000256" key="4">
    <source>
        <dbReference type="ARBA" id="ARBA00023004"/>
    </source>
</evidence>
<keyword evidence="2" id="KW-0561">Oxygen transport</keyword>
<name>A0A974SRT0_9RHOO</name>
<protein>
    <submittedName>
        <fullName evidence="6">Hemerythrin family protein</fullName>
    </submittedName>
</protein>
<dbReference type="InterPro" id="IPR035938">
    <property type="entry name" value="Hemerythrin-like_sf"/>
</dbReference>
<feature type="domain" description="Hemerythrin-like" evidence="5">
    <location>
        <begin position="15"/>
        <end position="117"/>
    </location>
</feature>
<dbReference type="Gene3D" id="1.20.120.50">
    <property type="entry name" value="Hemerythrin-like"/>
    <property type="match status" value="1"/>
</dbReference>
<proteinExistence type="inferred from homology"/>
<organism evidence="6 7">
    <name type="scientific">Azospira restricta</name>
    <dbReference type="NCBI Taxonomy" id="404405"/>
    <lineage>
        <taxon>Bacteria</taxon>
        <taxon>Pseudomonadati</taxon>
        <taxon>Pseudomonadota</taxon>
        <taxon>Betaproteobacteria</taxon>
        <taxon>Rhodocyclales</taxon>
        <taxon>Rhodocyclaceae</taxon>
        <taxon>Azospira</taxon>
    </lineage>
</organism>
<keyword evidence="2" id="KW-0813">Transport</keyword>
<dbReference type="EMBL" id="CP064781">
    <property type="protein sequence ID" value="QRJ65276.1"/>
    <property type="molecule type" value="Genomic_DNA"/>
</dbReference>
<dbReference type="CDD" id="cd12107">
    <property type="entry name" value="Hemerythrin"/>
    <property type="match status" value="1"/>
</dbReference>
<keyword evidence="4" id="KW-0408">Iron</keyword>
<keyword evidence="7" id="KW-1185">Reference proteome</keyword>
<dbReference type="Proteomes" id="UP000663444">
    <property type="component" value="Chromosome"/>
</dbReference>
<dbReference type="SUPFAM" id="SSF47188">
    <property type="entry name" value="Hemerythrin-like"/>
    <property type="match status" value="1"/>
</dbReference>
<dbReference type="NCBIfam" id="TIGR02481">
    <property type="entry name" value="hemeryth_dom"/>
    <property type="match status" value="1"/>
</dbReference>
<gene>
    <name evidence="6" type="ORF">IWH25_08080</name>
</gene>
<dbReference type="GO" id="GO:0046872">
    <property type="term" value="F:metal ion binding"/>
    <property type="evidence" value="ECO:0007669"/>
    <property type="project" value="UniProtKB-KW"/>
</dbReference>
<evidence type="ECO:0000256" key="3">
    <source>
        <dbReference type="ARBA" id="ARBA00022723"/>
    </source>
</evidence>
<evidence type="ECO:0000256" key="1">
    <source>
        <dbReference type="ARBA" id="ARBA00010587"/>
    </source>
</evidence>
<dbReference type="Pfam" id="PF01814">
    <property type="entry name" value="Hemerythrin"/>
    <property type="match status" value="1"/>
</dbReference>
<dbReference type="RefSeq" id="WP_203388802.1">
    <property type="nucleotide sequence ID" value="NZ_CP064781.1"/>
</dbReference>
<dbReference type="PROSITE" id="PS00550">
    <property type="entry name" value="HEMERYTHRINS"/>
    <property type="match status" value="1"/>
</dbReference>
<dbReference type="InterPro" id="IPR050669">
    <property type="entry name" value="Hemerythrin"/>
</dbReference>
<dbReference type="PANTHER" id="PTHR37164">
    <property type="entry name" value="BACTERIOHEMERYTHRIN"/>
    <property type="match status" value="1"/>
</dbReference>
<evidence type="ECO:0000313" key="7">
    <source>
        <dbReference type="Proteomes" id="UP000663444"/>
    </source>
</evidence>